<feature type="repeat" description="WD" evidence="3">
    <location>
        <begin position="1241"/>
        <end position="1282"/>
    </location>
</feature>
<protein>
    <recommendedName>
        <fullName evidence="9">WD40 repeat-like protein</fullName>
    </recommendedName>
</protein>
<dbReference type="SMART" id="SM00320">
    <property type="entry name" value="WD40"/>
    <property type="match status" value="12"/>
</dbReference>
<evidence type="ECO:0000256" key="1">
    <source>
        <dbReference type="ARBA" id="ARBA00022574"/>
    </source>
</evidence>
<sequence>MSKDSHSTSAGVPPKPSLTQSGNHANQDGDDESVSSLRIRKRDRIINFFRSSTPEPKVGSHTSSTGTKTVEPRLNAFRQNVDRPIVRVVLPDVGTRIDNTPQLAMCLGLLPKGHNIDDHQKVFLQGDSIDAGSVTWIKALEQEPIERHHIHWLGVRMVEVFIGDTLKDSVKIAEVVLIGAVLEREHYRKLLSCFVNEFDGARILDIEILQGLVQLVQAASPGFLNADDLIKILSIIRTRLQGTHQQSADYPFHLTLAVSRILDVMTEHKVQDLNRVEEHEPLSGVLSGLRDSSDPFLMYQACYAFQALQYVPDDEIPLQTVLRHSAGMADGVLKVSGLVKLDLGGLLEGLKETQKVVEETVDTVKAAVEGALSLIESGRGVFDSLKEGLWSGQKRLWYPAIRGAYALAQVGQLKDLNELIYKAPCRRDPLFQWGICQLLGEIASDSIWDATVRKQSVDLLGALYRNDTDWGQDESVKSCTLNIICQLGADSDHTVSASASSLLKDLKQDQGTISKTRYPLRNRLPIPTSSPVLFNVQKIPYLEYDLYKLRLQRLEETRLPIYIPPMAKANLQAADDDLFPLMENVQEFLEGERQVMLILGDSGAGKSTFNKHLESELLRSYKTGNAIPLFINLPAIDQPNKDMIEKQLEIHKFSPDQINELRQHHRFILICDGYDESQQLVNLHRTNMLNQRGQWNTKMIVSCRSQYLGQDYRNRFMPQGIGHYDSPGAHLFQEAIIAPFSRDQIKSYVEQYVPLEPRTWTTQDYMDKLSTIPNLLDLVKNPFLLTLALEALPNVTDGKENLSAIRITRVQLYDVFVEHWLEVNMRRLESNTLSAQERISLDQLVDAGFVLMGTQFSSRLASAIFDKQDGNPVVKYVHIHDKGTWREEFFGPDTEVRLLRESSPLSRTGSMFRFLHKSILEYFFSRAIFDPSRFPSSSSLDSAAVKALDTEGPLFKRNLLSEPSVIQFLSERAQQRSDFKAQLLGVIEQSKTSAAAATAASNAITILIRAGVHFNGADLRDVRISGADLSCGQFDSAQFQGADLRGVNLARTWLRQANLSNALMQDVQFGELPFLREDSGVCCCAYSPDGKMLTLCLSEGQISTYDTATWKRRYTRKEHSGSVNGIAFSPDSQRFVSGGDDSTVRMWDSSRGEVLFVIIWSHRRRRSYGEMLPLQVHAVAFSPCGKQFAAAGEKLHVGQDSDDVTGEPYDGEDSDDDTVEPYDGDAVQLWNSDTAESLFVLKGLDDDGICVQYSPNGRQVVAGCLDGNIQMWDSETGDPGASWNTSYGPVVCCAFSPNGLLIASGHPNGMIQLWTASSGIASFALVGHGSIATVTGVAFSPNSLRLASSCFDETVRLWDVSTGTLISVFNNVGEAVLDVSFSPDDRHIASGHASGVVRLWEAGSSVPSTGIRPIAEPISFVAYSSNGHSLISTDHRNTILHLDPRTGEVGPNLVRTMSLGLVVALSPDDRQIAFGDDFGGDIYLWNCQTGAAEGNLSSPGSSVAVMTFSPCGRYFAFINSRHIVRLCDRHVPGLETFLADDKEGYHSTTYTLSFSSTGHELAVGFALAAVGLYDTRTRSLLRTITLSYEKTSWQLGFSPSDQLLGVYSLERSIVVWDILAEKQIAGVAGTDGQLQIIVFSMCGSWMASASANKRVRLWRRQDSDDLESWVHVTEVCGFISGVRIVAWNPVAPMEFATCCFDGSVQVWHIVTGEDGSVSVGLVWTTDLNQLIISRVAFKDAIGLDPVYQKLLAQGSTLDELGVDEGD</sequence>
<dbReference type="InterPro" id="IPR027417">
    <property type="entry name" value="P-loop_NTPase"/>
</dbReference>
<dbReference type="PROSITE" id="PS00678">
    <property type="entry name" value="WD_REPEATS_1"/>
    <property type="match status" value="2"/>
</dbReference>
<dbReference type="Pfam" id="PF00400">
    <property type="entry name" value="WD40"/>
    <property type="match status" value="5"/>
</dbReference>
<dbReference type="SUPFAM" id="SSF52540">
    <property type="entry name" value="P-loop containing nucleoside triphosphate hydrolases"/>
    <property type="match status" value="1"/>
</dbReference>
<organism evidence="7 8">
    <name type="scientific">Linnemannia gamsii</name>
    <dbReference type="NCBI Taxonomy" id="64522"/>
    <lineage>
        <taxon>Eukaryota</taxon>
        <taxon>Fungi</taxon>
        <taxon>Fungi incertae sedis</taxon>
        <taxon>Mucoromycota</taxon>
        <taxon>Mortierellomycotina</taxon>
        <taxon>Mortierellomycetes</taxon>
        <taxon>Mortierellales</taxon>
        <taxon>Mortierellaceae</taxon>
        <taxon>Linnemannia</taxon>
    </lineage>
</organism>
<keyword evidence="2" id="KW-0677">Repeat</keyword>
<feature type="compositionally biased region" description="Acidic residues" evidence="4">
    <location>
        <begin position="1200"/>
        <end position="1217"/>
    </location>
</feature>
<comment type="caution">
    <text evidence="7">The sequence shown here is derived from an EMBL/GenBank/DDBJ whole genome shotgun (WGS) entry which is preliminary data.</text>
</comment>
<keyword evidence="1 3" id="KW-0853">WD repeat</keyword>
<dbReference type="Pfam" id="PF23948">
    <property type="entry name" value="ARM_5"/>
    <property type="match status" value="1"/>
</dbReference>
<reference evidence="7" key="1">
    <citation type="journal article" date="2020" name="Fungal Divers.">
        <title>Resolving the Mortierellaceae phylogeny through synthesis of multi-gene phylogenetics and phylogenomics.</title>
        <authorList>
            <person name="Vandepol N."/>
            <person name="Liber J."/>
            <person name="Desiro A."/>
            <person name="Na H."/>
            <person name="Kennedy M."/>
            <person name="Barry K."/>
            <person name="Grigoriev I.V."/>
            <person name="Miller A.N."/>
            <person name="O'Donnell K."/>
            <person name="Stajich J.E."/>
            <person name="Bonito G."/>
        </authorList>
    </citation>
    <scope>NUCLEOTIDE SEQUENCE</scope>
    <source>
        <strain evidence="7">NVP60</strain>
    </source>
</reference>
<dbReference type="PANTHER" id="PTHR19879">
    <property type="entry name" value="TRANSCRIPTION INITIATION FACTOR TFIID"/>
    <property type="match status" value="1"/>
</dbReference>
<dbReference type="InterPro" id="IPR001680">
    <property type="entry name" value="WD40_rpt"/>
</dbReference>
<evidence type="ECO:0000259" key="6">
    <source>
        <dbReference type="Pfam" id="PF23948"/>
    </source>
</evidence>
<feature type="repeat" description="WD" evidence="3">
    <location>
        <begin position="1327"/>
        <end position="1368"/>
    </location>
</feature>
<keyword evidence="8" id="KW-1185">Reference proteome</keyword>
<dbReference type="Gene3D" id="2.130.10.10">
    <property type="entry name" value="YVTN repeat-like/Quinoprotein amine dehydrogenase"/>
    <property type="match status" value="5"/>
</dbReference>
<dbReference type="PROSITE" id="PS50082">
    <property type="entry name" value="WD_REPEATS_2"/>
    <property type="match status" value="4"/>
</dbReference>
<dbReference type="Gene3D" id="3.40.50.300">
    <property type="entry name" value="P-loop containing nucleotide triphosphate hydrolases"/>
    <property type="match status" value="1"/>
</dbReference>
<dbReference type="CDD" id="cd00200">
    <property type="entry name" value="WD40"/>
    <property type="match status" value="1"/>
</dbReference>
<feature type="repeat" description="WD" evidence="3">
    <location>
        <begin position="1369"/>
        <end position="1401"/>
    </location>
</feature>
<evidence type="ECO:0000313" key="7">
    <source>
        <dbReference type="EMBL" id="KAG0317204.1"/>
    </source>
</evidence>
<dbReference type="InterPro" id="IPR016024">
    <property type="entry name" value="ARM-type_fold"/>
</dbReference>
<feature type="repeat" description="WD" evidence="3">
    <location>
        <begin position="1116"/>
        <end position="1157"/>
    </location>
</feature>
<dbReference type="OrthoDB" id="538223at2759"/>
<dbReference type="SUPFAM" id="SSF141571">
    <property type="entry name" value="Pentapeptide repeat-like"/>
    <property type="match status" value="1"/>
</dbReference>
<proteinExistence type="predicted"/>
<evidence type="ECO:0008006" key="9">
    <source>
        <dbReference type="Google" id="ProtNLM"/>
    </source>
</evidence>
<name>A0A9P6US04_9FUNG</name>
<dbReference type="InterPro" id="IPR015943">
    <property type="entry name" value="WD40/YVTN_repeat-like_dom_sf"/>
</dbReference>
<feature type="domain" description="NACHT" evidence="5">
    <location>
        <begin position="595"/>
        <end position="754"/>
    </location>
</feature>
<dbReference type="PROSITE" id="PS50294">
    <property type="entry name" value="WD_REPEATS_REGION"/>
    <property type="match status" value="3"/>
</dbReference>
<dbReference type="EMBL" id="JAAAIN010000257">
    <property type="protein sequence ID" value="KAG0317204.1"/>
    <property type="molecule type" value="Genomic_DNA"/>
</dbReference>
<evidence type="ECO:0000313" key="8">
    <source>
        <dbReference type="Proteomes" id="UP000823405"/>
    </source>
</evidence>
<dbReference type="Proteomes" id="UP000823405">
    <property type="component" value="Unassembled WGS sequence"/>
</dbReference>
<feature type="domain" description="Arm-like repeat" evidence="6">
    <location>
        <begin position="142"/>
        <end position="490"/>
    </location>
</feature>
<gene>
    <name evidence="7" type="ORF">BGZ97_005742</name>
</gene>
<evidence type="ECO:0000259" key="5">
    <source>
        <dbReference type="Pfam" id="PF05729"/>
    </source>
</evidence>
<dbReference type="Pfam" id="PF00805">
    <property type="entry name" value="Pentapeptide"/>
    <property type="match status" value="1"/>
</dbReference>
<evidence type="ECO:0000256" key="3">
    <source>
        <dbReference type="PROSITE-ProRule" id="PRU00221"/>
    </source>
</evidence>
<feature type="region of interest" description="Disordered" evidence="4">
    <location>
        <begin position="1195"/>
        <end position="1217"/>
    </location>
</feature>
<dbReference type="SUPFAM" id="SSF48371">
    <property type="entry name" value="ARM repeat"/>
    <property type="match status" value="1"/>
</dbReference>
<dbReference type="InterPro" id="IPR001646">
    <property type="entry name" value="5peptide_repeat"/>
</dbReference>
<evidence type="ECO:0000256" key="4">
    <source>
        <dbReference type="SAM" id="MobiDB-lite"/>
    </source>
</evidence>
<dbReference type="SUPFAM" id="SSF50978">
    <property type="entry name" value="WD40 repeat-like"/>
    <property type="match status" value="3"/>
</dbReference>
<dbReference type="PANTHER" id="PTHR19879:SF9">
    <property type="entry name" value="TRANSCRIPTION INITIATION FACTOR TFIID SUBUNIT 5"/>
    <property type="match status" value="1"/>
</dbReference>
<evidence type="ECO:0000256" key="2">
    <source>
        <dbReference type="ARBA" id="ARBA00022737"/>
    </source>
</evidence>
<dbReference type="InterPro" id="IPR056251">
    <property type="entry name" value="Arm_rpt_dom"/>
</dbReference>
<dbReference type="InterPro" id="IPR036322">
    <property type="entry name" value="WD40_repeat_dom_sf"/>
</dbReference>
<feature type="region of interest" description="Disordered" evidence="4">
    <location>
        <begin position="1"/>
        <end position="37"/>
    </location>
</feature>
<accession>A0A9P6US04</accession>
<feature type="compositionally biased region" description="Polar residues" evidence="4">
    <location>
        <begin position="17"/>
        <end position="26"/>
    </location>
</feature>
<dbReference type="InterPro" id="IPR019775">
    <property type="entry name" value="WD40_repeat_CS"/>
</dbReference>
<dbReference type="Gene3D" id="2.160.20.80">
    <property type="entry name" value="E3 ubiquitin-protein ligase SopA"/>
    <property type="match status" value="1"/>
</dbReference>
<feature type="region of interest" description="Disordered" evidence="4">
    <location>
        <begin position="49"/>
        <end position="68"/>
    </location>
</feature>
<dbReference type="InterPro" id="IPR007111">
    <property type="entry name" value="NACHT_NTPase"/>
</dbReference>
<dbReference type="Pfam" id="PF05729">
    <property type="entry name" value="NACHT"/>
    <property type="match status" value="1"/>
</dbReference>